<proteinExistence type="predicted"/>
<dbReference type="InterPro" id="IPR021512">
    <property type="entry name" value="DUF3173"/>
</dbReference>
<protein>
    <submittedName>
        <fullName evidence="1">Protein of uncharacterized function (DUF3173)</fullName>
    </submittedName>
</protein>
<dbReference type="Pfam" id="PF11372">
    <property type="entry name" value="DUF3173"/>
    <property type="match status" value="1"/>
</dbReference>
<name>A0A376H6I5_ENTGA</name>
<dbReference type="EMBL" id="UFYW01000001">
    <property type="protein sequence ID" value="STD84415.1"/>
    <property type="molecule type" value="Genomic_DNA"/>
</dbReference>
<keyword evidence="2" id="KW-1185">Reference proteome</keyword>
<accession>A0A376H6I5</accession>
<organism evidence="1 2">
    <name type="scientific">Enterococcus gallinarum</name>
    <dbReference type="NCBI Taxonomy" id="1353"/>
    <lineage>
        <taxon>Bacteria</taxon>
        <taxon>Bacillati</taxon>
        <taxon>Bacillota</taxon>
        <taxon>Bacilli</taxon>
        <taxon>Lactobacillales</taxon>
        <taxon>Enterococcaceae</taxon>
        <taxon>Enterococcus</taxon>
    </lineage>
</organism>
<sequence length="77" mass="8801">MKQTMNELLTHKNTISKSDLLQLGYLPHTASTIIRQAKQIMVKRGYPFYNNKRLGHVPRNVVEEILGLSLEGEKTHA</sequence>
<reference evidence="1 2" key="1">
    <citation type="submission" date="2018-06" db="EMBL/GenBank/DDBJ databases">
        <authorList>
            <consortium name="Pathogen Informatics"/>
            <person name="Doyle S."/>
        </authorList>
    </citation>
    <scope>NUCLEOTIDE SEQUENCE [LARGE SCALE GENOMIC DNA]</scope>
    <source>
        <strain evidence="1 2">NCTC12360</strain>
    </source>
</reference>
<gene>
    <name evidence="1" type="ORF">NCTC12360_02953</name>
</gene>
<dbReference type="Proteomes" id="UP000254807">
    <property type="component" value="Unassembled WGS sequence"/>
</dbReference>
<evidence type="ECO:0000313" key="1">
    <source>
        <dbReference type="EMBL" id="STD84415.1"/>
    </source>
</evidence>
<dbReference type="RefSeq" id="WP_010817836.1">
    <property type="nucleotide sequence ID" value="NZ_JBHULA010000037.1"/>
</dbReference>
<dbReference type="AlphaFoldDB" id="A0A376H6I5"/>
<evidence type="ECO:0000313" key="2">
    <source>
        <dbReference type="Proteomes" id="UP000254807"/>
    </source>
</evidence>